<dbReference type="AlphaFoldDB" id="A0A0B7AAA4"/>
<proteinExistence type="predicted"/>
<feature type="non-terminal residue" evidence="1">
    <location>
        <position position="53"/>
    </location>
</feature>
<name>A0A0B7AAA4_9EUPU</name>
<evidence type="ECO:0000313" key="1">
    <source>
        <dbReference type="EMBL" id="CEK76916.1"/>
    </source>
</evidence>
<gene>
    <name evidence="1" type="primary">ORF102143</name>
</gene>
<organism evidence="1">
    <name type="scientific">Arion vulgaris</name>
    <dbReference type="NCBI Taxonomy" id="1028688"/>
    <lineage>
        <taxon>Eukaryota</taxon>
        <taxon>Metazoa</taxon>
        <taxon>Spiralia</taxon>
        <taxon>Lophotrochozoa</taxon>
        <taxon>Mollusca</taxon>
        <taxon>Gastropoda</taxon>
        <taxon>Heterobranchia</taxon>
        <taxon>Euthyneura</taxon>
        <taxon>Panpulmonata</taxon>
        <taxon>Eupulmonata</taxon>
        <taxon>Stylommatophora</taxon>
        <taxon>Helicina</taxon>
        <taxon>Arionoidea</taxon>
        <taxon>Arionidae</taxon>
        <taxon>Arion</taxon>
    </lineage>
</organism>
<accession>A0A0B7AAA4</accession>
<sequence>MTTIDNVTTRWKYLTMKDWLHCARFPPYVSTTLPRNGPPPEKSIFHELCSSGN</sequence>
<dbReference type="EMBL" id="HACG01030051">
    <property type="protein sequence ID" value="CEK76916.1"/>
    <property type="molecule type" value="Transcribed_RNA"/>
</dbReference>
<protein>
    <submittedName>
        <fullName evidence="1">Uncharacterized protein</fullName>
    </submittedName>
</protein>
<reference evidence="1" key="1">
    <citation type="submission" date="2014-12" db="EMBL/GenBank/DDBJ databases">
        <title>Insight into the proteome of Arion vulgaris.</title>
        <authorList>
            <person name="Aradska J."/>
            <person name="Bulat T."/>
            <person name="Smidak R."/>
            <person name="Sarate P."/>
            <person name="Gangsoo J."/>
            <person name="Sialana F."/>
            <person name="Bilban M."/>
            <person name="Lubec G."/>
        </authorList>
    </citation>
    <scope>NUCLEOTIDE SEQUENCE</scope>
    <source>
        <tissue evidence="1">Skin</tissue>
    </source>
</reference>